<feature type="domain" description="Carrier" evidence="1">
    <location>
        <begin position="1"/>
        <end position="77"/>
    </location>
</feature>
<reference evidence="2 3" key="1">
    <citation type="submission" date="2016-11" db="EMBL/GenBank/DDBJ databases">
        <title>Trade-off between light-utilization and light-protection in marine flavobacteria.</title>
        <authorList>
            <person name="Kumagai Y."/>
        </authorList>
    </citation>
    <scope>NUCLEOTIDE SEQUENCE [LARGE SCALE GENOMIC DNA]</scope>
    <source>
        <strain evidence="2 3">JCM 13191</strain>
    </source>
</reference>
<dbReference type="RefSeq" id="WP_085765898.1">
    <property type="nucleotide sequence ID" value="NZ_CP019344.1"/>
</dbReference>
<protein>
    <submittedName>
        <fullName evidence="2">Acyl carrier protein</fullName>
    </submittedName>
</protein>
<evidence type="ECO:0000313" key="2">
    <source>
        <dbReference type="EMBL" id="ARN77097.1"/>
    </source>
</evidence>
<dbReference type="SUPFAM" id="SSF47336">
    <property type="entry name" value="ACP-like"/>
    <property type="match status" value="1"/>
</dbReference>
<dbReference type="Proteomes" id="UP000193431">
    <property type="component" value="Chromosome"/>
</dbReference>
<name>A0A1W6MHQ2_9FLAO</name>
<accession>A0A1W6MHQ2</accession>
<evidence type="ECO:0000259" key="1">
    <source>
        <dbReference type="PROSITE" id="PS50075"/>
    </source>
</evidence>
<organism evidence="2 3">
    <name type="scientific">Nonlabens spongiae</name>
    <dbReference type="NCBI Taxonomy" id="331648"/>
    <lineage>
        <taxon>Bacteria</taxon>
        <taxon>Pseudomonadati</taxon>
        <taxon>Bacteroidota</taxon>
        <taxon>Flavobacteriia</taxon>
        <taxon>Flavobacteriales</taxon>
        <taxon>Flavobacteriaceae</taxon>
        <taxon>Nonlabens</taxon>
    </lineage>
</organism>
<evidence type="ECO:0000313" key="3">
    <source>
        <dbReference type="Proteomes" id="UP000193431"/>
    </source>
</evidence>
<dbReference type="AlphaFoldDB" id="A0A1W6MHQ2"/>
<sequence>MIQEKLYNIVKVYLPQDVAPDAIEPTSHLMNDLNINSAHLVDIALDVEDEFDIMLNEEDMENMQTVNDAITIIQAKTNNPK</sequence>
<keyword evidence="3" id="KW-1185">Reference proteome</keyword>
<dbReference type="EMBL" id="CP019344">
    <property type="protein sequence ID" value="ARN77097.1"/>
    <property type="molecule type" value="Genomic_DNA"/>
</dbReference>
<dbReference type="STRING" id="331648.BST97_03285"/>
<dbReference type="InterPro" id="IPR009081">
    <property type="entry name" value="PP-bd_ACP"/>
</dbReference>
<dbReference type="InterPro" id="IPR036736">
    <property type="entry name" value="ACP-like_sf"/>
</dbReference>
<dbReference type="PROSITE" id="PS50075">
    <property type="entry name" value="CARRIER"/>
    <property type="match status" value="1"/>
</dbReference>
<proteinExistence type="predicted"/>
<gene>
    <name evidence="2" type="ORF">BST97_03285</name>
</gene>
<dbReference type="Gene3D" id="1.10.1200.10">
    <property type="entry name" value="ACP-like"/>
    <property type="match status" value="1"/>
</dbReference>
<dbReference type="Pfam" id="PF00550">
    <property type="entry name" value="PP-binding"/>
    <property type="match status" value="1"/>
</dbReference>
<dbReference type="OrthoDB" id="771003at2"/>